<keyword evidence="4" id="KW-0862">Zinc</keyword>
<evidence type="ECO:0000256" key="6">
    <source>
        <dbReference type="ARBA" id="ARBA00023172"/>
    </source>
</evidence>
<feature type="region of interest" description="Disordered" evidence="8">
    <location>
        <begin position="388"/>
        <end position="424"/>
    </location>
</feature>
<reference evidence="12 13" key="1">
    <citation type="submission" date="2023-12" db="EMBL/GenBank/DDBJ databases">
        <title>Baltic Sea Cyanobacteria.</title>
        <authorList>
            <person name="Delbaje E."/>
            <person name="Fewer D.P."/>
            <person name="Shishido T.K."/>
        </authorList>
    </citation>
    <scope>NUCLEOTIDE SEQUENCE [LARGE SCALE GENOMIC DNA]</scope>
    <source>
        <strain evidence="12 13">UHCC-0300</strain>
    </source>
</reference>
<dbReference type="Pfam" id="PF01385">
    <property type="entry name" value="OrfB_IS605"/>
    <property type="match status" value="1"/>
</dbReference>
<dbReference type="InterPro" id="IPR001959">
    <property type="entry name" value="Transposase"/>
</dbReference>
<dbReference type="NCBIfam" id="NF040570">
    <property type="entry name" value="guided_TnpB"/>
    <property type="match status" value="1"/>
</dbReference>
<evidence type="ECO:0000256" key="8">
    <source>
        <dbReference type="SAM" id="MobiDB-lite"/>
    </source>
</evidence>
<keyword evidence="5" id="KW-0238">DNA-binding</keyword>
<feature type="domain" description="Probable transposase IS891/IS1136/IS1341" evidence="9">
    <location>
        <begin position="180"/>
        <end position="290"/>
    </location>
</feature>
<comment type="caution">
    <text evidence="12">The sequence shown here is derived from an EMBL/GenBank/DDBJ whole genome shotgun (WGS) entry which is preliminary data.</text>
</comment>
<keyword evidence="2" id="KW-0815">Transposition</keyword>
<protein>
    <submittedName>
        <fullName evidence="12">Transposase</fullName>
    </submittedName>
</protein>
<feature type="compositionally biased region" description="Basic and acidic residues" evidence="8">
    <location>
        <begin position="414"/>
        <end position="424"/>
    </location>
</feature>
<evidence type="ECO:0000256" key="7">
    <source>
        <dbReference type="SAM" id="Coils"/>
    </source>
</evidence>
<dbReference type="EMBL" id="JAYGHG010000005">
    <property type="protein sequence ID" value="MEA5580735.1"/>
    <property type="molecule type" value="Genomic_DNA"/>
</dbReference>
<dbReference type="RefSeq" id="WP_323195079.1">
    <property type="nucleotide sequence ID" value="NZ_JAYGHG010000005.1"/>
</dbReference>
<evidence type="ECO:0000256" key="1">
    <source>
        <dbReference type="ARBA" id="ARBA00008761"/>
    </source>
</evidence>
<accession>A0ABU5UB33</accession>
<dbReference type="Pfam" id="PF12323">
    <property type="entry name" value="HTH_OrfB_IS605"/>
    <property type="match status" value="1"/>
</dbReference>
<sequence length="424" mass="48746">MNYRYRIYPNITQEQTLLEWMDICRVAYNYGLREIKDWCNSRKCMVDRCSISHEYIIAADVPFPSEVRQLNALPKAKKVFPRLSEVPSQVLQQALKQLQRAWEGFQKVGHGFPRFKKFGQFKSLLFPQFKQNPVQGIHIALPKLGLIQIKLHRPIPSGFVVKQVRIINKANVWYACVNIQCDVNVPNPMPHGHPIGVDVGLEKFLATSDGVLVKSPKFLKVMQSQLKLLQRRLSRKKKRSKNYEKQRIKVARLHHRIDNTRKDYHFKQAHALCDAGDMVFMEDLNYRTLAKGMLGLQMLDAGFGQFRTITKYVCWKRGKFFAEVSARGTSIECPECGAEVRKDLSVRVHHCPSCNYTTDRDVASGQVIRNRGIKLISTDGQSGIQNAYADGLPGTEEIQSRSKSKTRKTRIKRSLKEATRKTKK</sequence>
<name>A0ABU5UB33_9CYAN</name>
<dbReference type="Proteomes" id="UP001302120">
    <property type="component" value="Unassembled WGS sequence"/>
</dbReference>
<proteinExistence type="inferred from homology"/>
<comment type="similarity">
    <text evidence="1">In the C-terminal section; belongs to the transposase 35 family.</text>
</comment>
<feature type="coiled-coil region" evidence="7">
    <location>
        <begin position="219"/>
        <end position="246"/>
    </location>
</feature>
<keyword evidence="3" id="KW-0479">Metal-binding</keyword>
<evidence type="ECO:0000259" key="10">
    <source>
        <dbReference type="Pfam" id="PF07282"/>
    </source>
</evidence>
<evidence type="ECO:0000259" key="11">
    <source>
        <dbReference type="Pfam" id="PF12323"/>
    </source>
</evidence>
<evidence type="ECO:0000256" key="5">
    <source>
        <dbReference type="ARBA" id="ARBA00023125"/>
    </source>
</evidence>
<evidence type="ECO:0000259" key="9">
    <source>
        <dbReference type="Pfam" id="PF01385"/>
    </source>
</evidence>
<evidence type="ECO:0000256" key="3">
    <source>
        <dbReference type="ARBA" id="ARBA00022723"/>
    </source>
</evidence>
<dbReference type="InterPro" id="IPR010095">
    <property type="entry name" value="Cas12f1-like_TNB"/>
</dbReference>
<feature type="compositionally biased region" description="Basic residues" evidence="8">
    <location>
        <begin position="402"/>
        <end position="413"/>
    </location>
</feature>
<keyword evidence="6" id="KW-0233">DNA recombination</keyword>
<keyword evidence="7" id="KW-0175">Coiled coil</keyword>
<organism evidence="12 13">
    <name type="scientific">Nodularia harveyana UHCC-0300</name>
    <dbReference type="NCBI Taxonomy" id="2974287"/>
    <lineage>
        <taxon>Bacteria</taxon>
        <taxon>Bacillati</taxon>
        <taxon>Cyanobacteriota</taxon>
        <taxon>Cyanophyceae</taxon>
        <taxon>Nostocales</taxon>
        <taxon>Nodulariaceae</taxon>
        <taxon>Nodularia</taxon>
    </lineage>
</organism>
<dbReference type="Pfam" id="PF07282">
    <property type="entry name" value="Cas12f1-like_TNB"/>
    <property type="match status" value="1"/>
</dbReference>
<evidence type="ECO:0000313" key="12">
    <source>
        <dbReference type="EMBL" id="MEA5580735.1"/>
    </source>
</evidence>
<gene>
    <name evidence="12" type="ORF">VB620_05190</name>
</gene>
<feature type="domain" description="Transposase putative helix-turn-helix" evidence="11">
    <location>
        <begin position="2"/>
        <end position="43"/>
    </location>
</feature>
<keyword evidence="13" id="KW-1185">Reference proteome</keyword>
<evidence type="ECO:0000256" key="4">
    <source>
        <dbReference type="ARBA" id="ARBA00022833"/>
    </source>
</evidence>
<feature type="domain" description="Cas12f1-like TNB" evidence="10">
    <location>
        <begin position="303"/>
        <end position="364"/>
    </location>
</feature>
<evidence type="ECO:0000313" key="13">
    <source>
        <dbReference type="Proteomes" id="UP001302120"/>
    </source>
</evidence>
<evidence type="ECO:0000256" key="2">
    <source>
        <dbReference type="ARBA" id="ARBA00022578"/>
    </source>
</evidence>
<dbReference type="InterPro" id="IPR021027">
    <property type="entry name" value="Transposase_put_HTH"/>
</dbReference>